<dbReference type="PANTHER" id="PTHR31672">
    <property type="entry name" value="BNACNNG10540D PROTEIN"/>
    <property type="match status" value="1"/>
</dbReference>
<dbReference type="AlphaFoldDB" id="A0A1R3J6N5"/>
<evidence type="ECO:0000259" key="1">
    <source>
        <dbReference type="SMART" id="SM00256"/>
    </source>
</evidence>
<dbReference type="STRING" id="93759.A0A1R3J6N5"/>
<dbReference type="InterPro" id="IPR050796">
    <property type="entry name" value="SCF_F-box_component"/>
</dbReference>
<dbReference type="Proteomes" id="UP000187203">
    <property type="component" value="Unassembled WGS sequence"/>
</dbReference>
<dbReference type="InterPro" id="IPR036047">
    <property type="entry name" value="F-box-like_dom_sf"/>
</dbReference>
<evidence type="ECO:0000313" key="2">
    <source>
        <dbReference type="EMBL" id="OMO90482.1"/>
    </source>
</evidence>
<proteinExistence type="predicted"/>
<comment type="caution">
    <text evidence="2">The sequence shown here is derived from an EMBL/GenBank/DDBJ whole genome shotgun (WGS) entry which is preliminary data.</text>
</comment>
<dbReference type="SUPFAM" id="SSF81383">
    <property type="entry name" value="F-box domain"/>
    <property type="match status" value="1"/>
</dbReference>
<sequence>MAEKNLICTSTDQLPLDEILSRLPVKSLLRFKCVCKSWRILIEGPTFIALHLNRFEKNNDSRFLFFTDGGSYGDGAEYFKCSLKGKKISGEILYMGSLKAYTVALCDGLICQASRFCRAPFLFDILHIWNPSTRKVMLLPICPASAISDFRDFGVFLGFGLCPESNDYKVVRLTYFRTGGGARSRRLEVCSVSKNSWEKNITAATTFTYSSDRWHSEMRGTIISGGCHWLVTLDQEAHMSSPSPQYVILSYKFGEEVVQETKVPINFEDDGICGIREYEGSVSLISQDEGKFNVWVMKEFGVAESWVKQVTIQVQVRKREHFRVIGFRNNGQQVILAHRYSGGVICHDNRGVWNNIM</sequence>
<dbReference type="Gene3D" id="1.20.1280.50">
    <property type="match status" value="1"/>
</dbReference>
<dbReference type="NCBIfam" id="TIGR01640">
    <property type="entry name" value="F_box_assoc_1"/>
    <property type="match status" value="1"/>
</dbReference>
<name>A0A1R3J6N5_9ROSI</name>
<feature type="domain" description="F-box" evidence="1">
    <location>
        <begin position="14"/>
        <end position="51"/>
    </location>
</feature>
<protein>
    <recommendedName>
        <fullName evidence="1">F-box domain-containing protein</fullName>
    </recommendedName>
</protein>
<dbReference type="CDD" id="cd22157">
    <property type="entry name" value="F-box_AtFBW1-like"/>
    <property type="match status" value="1"/>
</dbReference>
<gene>
    <name evidence="2" type="ORF">COLO4_19144</name>
</gene>
<keyword evidence="3" id="KW-1185">Reference proteome</keyword>
<dbReference type="PANTHER" id="PTHR31672:SF13">
    <property type="entry name" value="F-BOX PROTEIN CPR30-LIKE"/>
    <property type="match status" value="1"/>
</dbReference>
<accession>A0A1R3J6N5</accession>
<dbReference type="Pfam" id="PF08268">
    <property type="entry name" value="FBA_3"/>
    <property type="match status" value="1"/>
</dbReference>
<dbReference type="InterPro" id="IPR001810">
    <property type="entry name" value="F-box_dom"/>
</dbReference>
<dbReference type="InterPro" id="IPR017451">
    <property type="entry name" value="F-box-assoc_interact_dom"/>
</dbReference>
<dbReference type="InterPro" id="IPR013187">
    <property type="entry name" value="F-box-assoc_dom_typ3"/>
</dbReference>
<dbReference type="OrthoDB" id="1932945at2759"/>
<dbReference type="Pfam" id="PF00646">
    <property type="entry name" value="F-box"/>
    <property type="match status" value="1"/>
</dbReference>
<organism evidence="2 3">
    <name type="scientific">Corchorus olitorius</name>
    <dbReference type="NCBI Taxonomy" id="93759"/>
    <lineage>
        <taxon>Eukaryota</taxon>
        <taxon>Viridiplantae</taxon>
        <taxon>Streptophyta</taxon>
        <taxon>Embryophyta</taxon>
        <taxon>Tracheophyta</taxon>
        <taxon>Spermatophyta</taxon>
        <taxon>Magnoliopsida</taxon>
        <taxon>eudicotyledons</taxon>
        <taxon>Gunneridae</taxon>
        <taxon>Pentapetalae</taxon>
        <taxon>rosids</taxon>
        <taxon>malvids</taxon>
        <taxon>Malvales</taxon>
        <taxon>Malvaceae</taxon>
        <taxon>Grewioideae</taxon>
        <taxon>Apeibeae</taxon>
        <taxon>Corchorus</taxon>
    </lineage>
</organism>
<reference evidence="3" key="1">
    <citation type="submission" date="2013-09" db="EMBL/GenBank/DDBJ databases">
        <title>Corchorus olitorius genome sequencing.</title>
        <authorList>
            <person name="Alam M."/>
            <person name="Haque M.S."/>
            <person name="Islam M.S."/>
            <person name="Emdad E.M."/>
            <person name="Islam M.M."/>
            <person name="Ahmed B."/>
            <person name="Halim A."/>
            <person name="Hossen Q.M.M."/>
            <person name="Hossain M.Z."/>
            <person name="Ahmed R."/>
            <person name="Khan M.M."/>
            <person name="Islam R."/>
            <person name="Rashid M.M."/>
            <person name="Khan S.A."/>
            <person name="Rahman M.S."/>
            <person name="Alam M."/>
            <person name="Yahiya A.S."/>
            <person name="Khan M.S."/>
            <person name="Azam M.S."/>
            <person name="Haque T."/>
            <person name="Lashkar M.Z.H."/>
            <person name="Akhand A.I."/>
            <person name="Morshed G."/>
            <person name="Roy S."/>
            <person name="Uddin K.S."/>
            <person name="Rabeya T."/>
            <person name="Hossain A.S."/>
            <person name="Chowdhury A."/>
            <person name="Snigdha A.R."/>
            <person name="Mortoza M.S."/>
            <person name="Matin S.A."/>
            <person name="Hoque S.M.E."/>
            <person name="Islam M.K."/>
            <person name="Roy D.K."/>
            <person name="Haider R."/>
            <person name="Moosa M.M."/>
            <person name="Elias S.M."/>
            <person name="Hasan A.M."/>
            <person name="Jahan S."/>
            <person name="Shafiuddin M."/>
            <person name="Mahmood N."/>
            <person name="Shommy N.S."/>
        </authorList>
    </citation>
    <scope>NUCLEOTIDE SEQUENCE [LARGE SCALE GENOMIC DNA]</scope>
    <source>
        <strain evidence="3">cv. O-4</strain>
    </source>
</reference>
<dbReference type="SMART" id="SM00256">
    <property type="entry name" value="FBOX"/>
    <property type="match status" value="1"/>
</dbReference>
<evidence type="ECO:0000313" key="3">
    <source>
        <dbReference type="Proteomes" id="UP000187203"/>
    </source>
</evidence>
<dbReference type="EMBL" id="AWUE01016549">
    <property type="protein sequence ID" value="OMO90482.1"/>
    <property type="molecule type" value="Genomic_DNA"/>
</dbReference>